<proteinExistence type="predicted"/>
<dbReference type="Gene3D" id="3.40.50.2000">
    <property type="entry name" value="Glycogen Phosphorylase B"/>
    <property type="match status" value="1"/>
</dbReference>
<dbReference type="SUPFAM" id="SSF53756">
    <property type="entry name" value="UDP-Glycosyltransferase/glycogen phosphorylase"/>
    <property type="match status" value="1"/>
</dbReference>
<protein>
    <submittedName>
        <fullName evidence="1">Glycosyl transferase</fullName>
    </submittedName>
</protein>
<dbReference type="PANTHER" id="PTHR12526">
    <property type="entry name" value="GLYCOSYLTRANSFERASE"/>
    <property type="match status" value="1"/>
</dbReference>
<dbReference type="Gene3D" id="3.40.50.11010">
    <property type="match status" value="1"/>
</dbReference>
<gene>
    <name evidence="1" type="ORF">BE04_15425</name>
</gene>
<accession>A0A150PLK3</accession>
<dbReference type="AlphaFoldDB" id="A0A150PLK3"/>
<dbReference type="Pfam" id="PF13692">
    <property type="entry name" value="Glyco_trans_1_4"/>
    <property type="match status" value="1"/>
</dbReference>
<comment type="caution">
    <text evidence="1">The sequence shown here is derived from an EMBL/GenBank/DDBJ whole genome shotgun (WGS) entry which is preliminary data.</text>
</comment>
<keyword evidence="1" id="KW-0808">Transferase</keyword>
<dbReference type="GO" id="GO:0016740">
    <property type="term" value="F:transferase activity"/>
    <property type="evidence" value="ECO:0007669"/>
    <property type="project" value="UniProtKB-KW"/>
</dbReference>
<name>A0A150PLK3_SORCE</name>
<evidence type="ECO:0000313" key="2">
    <source>
        <dbReference type="Proteomes" id="UP000075604"/>
    </source>
</evidence>
<dbReference type="PANTHER" id="PTHR12526:SF630">
    <property type="entry name" value="GLYCOSYLTRANSFERASE"/>
    <property type="match status" value="1"/>
</dbReference>
<dbReference type="Proteomes" id="UP000075604">
    <property type="component" value="Unassembled WGS sequence"/>
</dbReference>
<evidence type="ECO:0000313" key="1">
    <source>
        <dbReference type="EMBL" id="KYF56436.1"/>
    </source>
</evidence>
<reference evidence="1 2" key="1">
    <citation type="submission" date="2014-02" db="EMBL/GenBank/DDBJ databases">
        <title>The small core and large imbalanced accessory genome model reveals a collaborative survival strategy of Sorangium cellulosum strains in nature.</title>
        <authorList>
            <person name="Han K."/>
            <person name="Peng R."/>
            <person name="Blom J."/>
            <person name="Li Y.-Z."/>
        </authorList>
    </citation>
    <scope>NUCLEOTIDE SEQUENCE [LARGE SCALE GENOMIC DNA]</scope>
    <source>
        <strain evidence="1 2">So0157-18</strain>
    </source>
</reference>
<organism evidence="1 2">
    <name type="scientific">Sorangium cellulosum</name>
    <name type="common">Polyangium cellulosum</name>
    <dbReference type="NCBI Taxonomy" id="56"/>
    <lineage>
        <taxon>Bacteria</taxon>
        <taxon>Pseudomonadati</taxon>
        <taxon>Myxococcota</taxon>
        <taxon>Polyangia</taxon>
        <taxon>Polyangiales</taxon>
        <taxon>Polyangiaceae</taxon>
        <taxon>Sorangium</taxon>
    </lineage>
</organism>
<dbReference type="EMBL" id="JELX01002132">
    <property type="protein sequence ID" value="KYF56436.1"/>
    <property type="molecule type" value="Genomic_DNA"/>
</dbReference>
<sequence>MKQVGPDLICLSHLRWNFVFQRPNHLMSRFAQERRVYFVEEPVFEDGPPRIEARHIEANLTVVVPHLRHGTEQEEALAQQRRLLNSFVREQDIRQPILWFYTPMSLPIAADVEPSLVVYDCMDELSAFRGAPPILRERERELFARADLVFTGGQSLYEAKRARHPSVHAFPSSVDAAHFAEARGQAADPDDQRDIPRPRLGFFGVIDERLDVELVARVAEERPDFQLVMLGPVVKIDPATLPRRPNIHWLGQKSYQDLPAYLGGWDVALMPFALNEATRFISPTKTLEYLAAGKPVVSTAIRDVVTPYGEKKAVHIADASTFVAAALAALAGPREEHIAIADEMVSATSWDKTWRSMSKLIADALQSKRPAAVRAEGNVPCSTL</sequence>
<dbReference type="CDD" id="cd04950">
    <property type="entry name" value="GT4_TuaH-like"/>
    <property type="match status" value="1"/>
</dbReference>